<keyword evidence="3" id="KW-1185">Reference proteome</keyword>
<sequence length="87" mass="9973">MSNRCNSRYCSGCWFLLFFSRMGWNFFVLGMVVPPLVVVFESPLASICIHLDGCRWWAWATGKGCRILFEVLFRTAFVLVVEAADVK</sequence>
<dbReference type="AlphaFoldDB" id="A0AAD3S7U7"/>
<gene>
    <name evidence="2" type="ORF">Nepgr_007963</name>
</gene>
<comment type="caution">
    <text evidence="2">The sequence shown here is derived from an EMBL/GenBank/DDBJ whole genome shotgun (WGS) entry which is preliminary data.</text>
</comment>
<evidence type="ECO:0000256" key="1">
    <source>
        <dbReference type="SAM" id="Phobius"/>
    </source>
</evidence>
<protein>
    <recommendedName>
        <fullName evidence="4">Transmembrane protein</fullName>
    </recommendedName>
</protein>
<reference evidence="2" key="1">
    <citation type="submission" date="2023-05" db="EMBL/GenBank/DDBJ databases">
        <title>Nepenthes gracilis genome sequencing.</title>
        <authorList>
            <person name="Fukushima K."/>
        </authorList>
    </citation>
    <scope>NUCLEOTIDE SEQUENCE</scope>
    <source>
        <strain evidence="2">SING2019-196</strain>
    </source>
</reference>
<evidence type="ECO:0000313" key="3">
    <source>
        <dbReference type="Proteomes" id="UP001279734"/>
    </source>
</evidence>
<feature type="transmembrane region" description="Helical" evidence="1">
    <location>
        <begin position="12"/>
        <end position="33"/>
    </location>
</feature>
<dbReference type="Proteomes" id="UP001279734">
    <property type="component" value="Unassembled WGS sequence"/>
</dbReference>
<keyword evidence="1" id="KW-0812">Transmembrane</keyword>
<organism evidence="2 3">
    <name type="scientific">Nepenthes gracilis</name>
    <name type="common">Slender pitcher plant</name>
    <dbReference type="NCBI Taxonomy" id="150966"/>
    <lineage>
        <taxon>Eukaryota</taxon>
        <taxon>Viridiplantae</taxon>
        <taxon>Streptophyta</taxon>
        <taxon>Embryophyta</taxon>
        <taxon>Tracheophyta</taxon>
        <taxon>Spermatophyta</taxon>
        <taxon>Magnoliopsida</taxon>
        <taxon>eudicotyledons</taxon>
        <taxon>Gunneridae</taxon>
        <taxon>Pentapetalae</taxon>
        <taxon>Caryophyllales</taxon>
        <taxon>Nepenthaceae</taxon>
        <taxon>Nepenthes</taxon>
    </lineage>
</organism>
<proteinExistence type="predicted"/>
<dbReference type="EMBL" id="BSYO01000006">
    <property type="protein sequence ID" value="GMH06123.1"/>
    <property type="molecule type" value="Genomic_DNA"/>
</dbReference>
<keyword evidence="1" id="KW-0472">Membrane</keyword>
<name>A0AAD3S7U7_NEPGR</name>
<evidence type="ECO:0008006" key="4">
    <source>
        <dbReference type="Google" id="ProtNLM"/>
    </source>
</evidence>
<evidence type="ECO:0000313" key="2">
    <source>
        <dbReference type="EMBL" id="GMH06123.1"/>
    </source>
</evidence>
<accession>A0AAD3S7U7</accession>
<keyword evidence="1" id="KW-1133">Transmembrane helix</keyword>